<dbReference type="PANTHER" id="PTHR18964:SF149">
    <property type="entry name" value="BIFUNCTIONAL UDP-N-ACETYLGLUCOSAMINE 2-EPIMERASE_N-ACETYLMANNOSAMINE KINASE"/>
    <property type="match status" value="1"/>
</dbReference>
<proteinExistence type="inferred from homology"/>
<dbReference type="Pfam" id="PF00480">
    <property type="entry name" value="ROK"/>
    <property type="match status" value="1"/>
</dbReference>
<feature type="domain" description="HTH iclR-type" evidence="2">
    <location>
        <begin position="21"/>
        <end position="62"/>
    </location>
</feature>
<organism evidence="3 4">
    <name type="scientific">Streptomyces spinosisporus</name>
    <dbReference type="NCBI Taxonomy" id="2927582"/>
    <lineage>
        <taxon>Bacteria</taxon>
        <taxon>Bacillati</taxon>
        <taxon>Actinomycetota</taxon>
        <taxon>Actinomycetes</taxon>
        <taxon>Kitasatosporales</taxon>
        <taxon>Streptomycetaceae</taxon>
        <taxon>Streptomyces</taxon>
    </lineage>
</organism>
<dbReference type="InterPro" id="IPR005471">
    <property type="entry name" value="Tscrpt_reg_IclR_N"/>
</dbReference>
<keyword evidence="4" id="KW-1185">Reference proteome</keyword>
<evidence type="ECO:0000259" key="2">
    <source>
        <dbReference type="Pfam" id="PF09339"/>
    </source>
</evidence>
<evidence type="ECO:0000256" key="1">
    <source>
        <dbReference type="ARBA" id="ARBA00006479"/>
    </source>
</evidence>
<dbReference type="PANTHER" id="PTHR18964">
    <property type="entry name" value="ROK (REPRESSOR, ORF, KINASE) FAMILY"/>
    <property type="match status" value="1"/>
</dbReference>
<dbReference type="InterPro" id="IPR036388">
    <property type="entry name" value="WH-like_DNA-bd_sf"/>
</dbReference>
<sequence length="392" mass="41582">MKRPAPRTATTRHVTEINRTAILDVLREHGPLSRRDIQQRTGLGSATIERLCSALLEEGAVELAGQVRSSVGRPSTLLRFASSARAIMAVDVTEYTARGRLVDLGGTTLHEESHTFDLDGQDAGAARIDGLLRLVDRLASPETGVPAPIVAVGITVPGIVHEGVVSKAVELDWQEVPLADIVSARSGLPILVENDANATAYGEWSGGALANAHSAVALVLGARLGAGIINEARLHRGHRSAAGEIGFLLTSTSSFSRYFTEQGDVESTLAAQVQPFAAREGLQGKRIGPAFRAMMARCREGDGEAERARDEFFDSIALALVATSVVLSPQVIVLAGAFAQYSEESAEQLTRRLVGRIPWVPRIAVSELGFDAAITGVSALTIEHARSATYLA</sequence>
<gene>
    <name evidence="3" type="ORF">MQN93_41210</name>
</gene>
<dbReference type="RefSeq" id="WP_016430645.1">
    <property type="nucleotide sequence ID" value="NZ_JALDAX010000029.1"/>
</dbReference>
<dbReference type="Pfam" id="PF09339">
    <property type="entry name" value="HTH_IclR"/>
    <property type="match status" value="1"/>
</dbReference>
<comment type="similarity">
    <text evidence="1">Belongs to the ROK (NagC/XylR) family.</text>
</comment>
<protein>
    <submittedName>
        <fullName evidence="3">ROK family protein</fullName>
    </submittedName>
</protein>
<dbReference type="Proteomes" id="UP001165270">
    <property type="component" value="Unassembled WGS sequence"/>
</dbReference>
<reference evidence="3" key="1">
    <citation type="submission" date="2022-03" db="EMBL/GenBank/DDBJ databases">
        <title>Streptomyces 7R015 and 7R016 isolated from Barleria lupulina in Thailand.</title>
        <authorList>
            <person name="Kanchanasin P."/>
            <person name="Phongsopitanun W."/>
            <person name="Tanasupawat S."/>
        </authorList>
    </citation>
    <scope>NUCLEOTIDE SEQUENCE</scope>
    <source>
        <strain evidence="3">7R016</strain>
    </source>
</reference>
<dbReference type="InterPro" id="IPR043129">
    <property type="entry name" value="ATPase_NBD"/>
</dbReference>
<dbReference type="InterPro" id="IPR036390">
    <property type="entry name" value="WH_DNA-bd_sf"/>
</dbReference>
<dbReference type="SUPFAM" id="SSF53067">
    <property type="entry name" value="Actin-like ATPase domain"/>
    <property type="match status" value="1"/>
</dbReference>
<dbReference type="EMBL" id="JALDAX010000029">
    <property type="protein sequence ID" value="MCI3246129.1"/>
    <property type="molecule type" value="Genomic_DNA"/>
</dbReference>
<dbReference type="InterPro" id="IPR000600">
    <property type="entry name" value="ROK"/>
</dbReference>
<dbReference type="Gene3D" id="1.10.10.10">
    <property type="entry name" value="Winged helix-like DNA-binding domain superfamily/Winged helix DNA-binding domain"/>
    <property type="match status" value="1"/>
</dbReference>
<comment type="caution">
    <text evidence="3">The sequence shown here is derived from an EMBL/GenBank/DDBJ whole genome shotgun (WGS) entry which is preliminary data.</text>
</comment>
<accession>A0ABS9XVN0</accession>
<dbReference type="Gene3D" id="3.30.420.40">
    <property type="match status" value="2"/>
</dbReference>
<name>A0ABS9XVN0_9ACTN</name>
<dbReference type="SUPFAM" id="SSF46785">
    <property type="entry name" value="Winged helix' DNA-binding domain"/>
    <property type="match status" value="1"/>
</dbReference>
<evidence type="ECO:0000313" key="3">
    <source>
        <dbReference type="EMBL" id="MCI3246129.1"/>
    </source>
</evidence>
<evidence type="ECO:0000313" key="4">
    <source>
        <dbReference type="Proteomes" id="UP001165270"/>
    </source>
</evidence>